<accession>A0ABP6S965</accession>
<feature type="transmembrane region" description="Helical" evidence="1">
    <location>
        <begin position="47"/>
        <end position="67"/>
    </location>
</feature>
<keyword evidence="3" id="KW-1185">Reference proteome</keyword>
<gene>
    <name evidence="2" type="ORF">GCM10020367_18790</name>
</gene>
<keyword evidence="1" id="KW-0472">Membrane</keyword>
<protein>
    <submittedName>
        <fullName evidence="2">Uncharacterized protein</fullName>
    </submittedName>
</protein>
<evidence type="ECO:0000256" key="1">
    <source>
        <dbReference type="SAM" id="Phobius"/>
    </source>
</evidence>
<sequence>MPALRATVRGHQGMLVVMRFLKVRGLFCRTCGIAVHREMTNKTLWQGWWGIASFVIAPVTLIFNLVARVRFGRMTSPANGLRPPLDPGKPVIRRVGALGVFAPFLIVGVLAIAAELDDSANTANVGACVRISGTESAPEVAVVDCGSAEAEFKVAERHEGSDARCDRTIFSEYAEYGGRDSFTLCLTPLP</sequence>
<keyword evidence="1" id="KW-0812">Transmembrane</keyword>
<dbReference type="EMBL" id="BAAAYL010000001">
    <property type="protein sequence ID" value="GAA3370783.1"/>
    <property type="molecule type" value="Genomic_DNA"/>
</dbReference>
<dbReference type="Proteomes" id="UP001499990">
    <property type="component" value="Unassembled WGS sequence"/>
</dbReference>
<evidence type="ECO:0000313" key="2">
    <source>
        <dbReference type="EMBL" id="GAA3370783.1"/>
    </source>
</evidence>
<proteinExistence type="predicted"/>
<reference evidence="3" key="1">
    <citation type="journal article" date="2019" name="Int. J. Syst. Evol. Microbiol.">
        <title>The Global Catalogue of Microorganisms (GCM) 10K type strain sequencing project: providing services to taxonomists for standard genome sequencing and annotation.</title>
        <authorList>
            <consortium name="The Broad Institute Genomics Platform"/>
            <consortium name="The Broad Institute Genome Sequencing Center for Infectious Disease"/>
            <person name="Wu L."/>
            <person name="Ma J."/>
        </authorList>
    </citation>
    <scope>NUCLEOTIDE SEQUENCE [LARGE SCALE GENOMIC DNA]</scope>
    <source>
        <strain evidence="3">JCM 9651</strain>
    </source>
</reference>
<comment type="caution">
    <text evidence="2">The sequence shown here is derived from an EMBL/GenBank/DDBJ whole genome shotgun (WGS) entry which is preliminary data.</text>
</comment>
<evidence type="ECO:0000313" key="3">
    <source>
        <dbReference type="Proteomes" id="UP001499990"/>
    </source>
</evidence>
<organism evidence="2 3">
    <name type="scientific">Streptomyces sannanensis</name>
    <dbReference type="NCBI Taxonomy" id="285536"/>
    <lineage>
        <taxon>Bacteria</taxon>
        <taxon>Bacillati</taxon>
        <taxon>Actinomycetota</taxon>
        <taxon>Actinomycetes</taxon>
        <taxon>Kitasatosporales</taxon>
        <taxon>Streptomycetaceae</taxon>
        <taxon>Streptomyces</taxon>
    </lineage>
</organism>
<name>A0ABP6S965_9ACTN</name>
<keyword evidence="1" id="KW-1133">Transmembrane helix</keyword>
<feature type="transmembrane region" description="Helical" evidence="1">
    <location>
        <begin position="95"/>
        <end position="114"/>
    </location>
</feature>